<feature type="transmembrane region" description="Helical" evidence="1">
    <location>
        <begin position="154"/>
        <end position="173"/>
    </location>
</feature>
<feature type="transmembrane region" description="Helical" evidence="1">
    <location>
        <begin position="270"/>
        <end position="288"/>
    </location>
</feature>
<dbReference type="RefSeq" id="XP_031871782.1">
    <property type="nucleotide sequence ID" value="XM_032012089.1"/>
</dbReference>
<keyword evidence="3" id="KW-1185">Reference proteome</keyword>
<dbReference type="Pfam" id="PF02116">
    <property type="entry name" value="STE2"/>
    <property type="match status" value="1"/>
</dbReference>
<feature type="transmembrane region" description="Helical" evidence="1">
    <location>
        <begin position="37"/>
        <end position="63"/>
    </location>
</feature>
<proteinExistence type="predicted"/>
<dbReference type="InterPro" id="IPR027458">
    <property type="entry name" value="STE2_TM1-TM2_sf"/>
</dbReference>
<feature type="transmembrane region" description="Helical" evidence="1">
    <location>
        <begin position="75"/>
        <end position="101"/>
    </location>
</feature>
<sequence length="374" mass="40747">MSQFDPFTQNITILMPNGNGTGTVPFNISIPTIDHSFYYAVSVSMCYGFQIGACMMMLLMVLLLTKRTKYKSPVFILNVVALAMAVASRALLAVFFLSSWYEFYASSTSDWSRVTDSAKATSVASAIVPLLITILVNSSLVLQTRAVVIGVRPLYRHGIIAISVLVLLVAVGFRFTEMVTNVRAILYLETFDSWVWLIKGSLAAEMISIWFFCSIFTAKLVATVVARKKLGLPPWNPMYVLAVAGGCTMFVPGIFAIVECINPPNFPEAGSLAVITVVILLPLSSLWAQSNTVNQSVPLNIQQQLWASNSSRGVVCTCGGKSTNMSMFPSSGTSATYSSVVRTGHHETPRRDSTDADLESMGVRVHRTFSVRSA</sequence>
<dbReference type="InterPro" id="IPR000366">
    <property type="entry name" value="GPCR_STE2"/>
</dbReference>
<dbReference type="CDD" id="cd14939">
    <property type="entry name" value="7tmD_STE2"/>
    <property type="match status" value="1"/>
</dbReference>
<reference evidence="2 3" key="1">
    <citation type="journal article" date="2018" name="IMA Fungus">
        <title>IMA Genome-F 9: Draft genome sequence of Annulohypoxylon stygium, Aspergillus mulundensis, Berkeleyomyces basicola (syn. Thielaviopsis basicola), Ceratocystis smalleyi, two Cercospora beticola strains, Coleophoma cylindrospora, Fusarium fracticaudum, Phialophora cf. hyalina, and Morchella septimelata.</title>
        <authorList>
            <person name="Wingfield B.D."/>
            <person name="Bills G.F."/>
            <person name="Dong Y."/>
            <person name="Huang W."/>
            <person name="Nel W.J."/>
            <person name="Swalarsk-Parry B.S."/>
            <person name="Vaghefi N."/>
            <person name="Wilken P.M."/>
            <person name="An Z."/>
            <person name="de Beer Z.W."/>
            <person name="De Vos L."/>
            <person name="Chen L."/>
            <person name="Duong T.A."/>
            <person name="Gao Y."/>
            <person name="Hammerbacher A."/>
            <person name="Kikkert J.R."/>
            <person name="Li Y."/>
            <person name="Li H."/>
            <person name="Li K."/>
            <person name="Li Q."/>
            <person name="Liu X."/>
            <person name="Ma X."/>
            <person name="Naidoo K."/>
            <person name="Pethybridge S.J."/>
            <person name="Sun J."/>
            <person name="Steenkamp E.T."/>
            <person name="van der Nest M.A."/>
            <person name="van Wyk S."/>
            <person name="Wingfield M.J."/>
            <person name="Xiong C."/>
            <person name="Yue Q."/>
            <person name="Zhang X."/>
        </authorList>
    </citation>
    <scope>NUCLEOTIDE SEQUENCE [LARGE SCALE GENOMIC DNA]</scope>
    <source>
        <strain evidence="2 3">BP 5553</strain>
    </source>
</reference>
<name>A0A370TUC9_9HELO</name>
<protein>
    <recommendedName>
        <fullName evidence="4">Pheromone receptor</fullName>
    </recommendedName>
</protein>
<feature type="transmembrane region" description="Helical" evidence="1">
    <location>
        <begin position="238"/>
        <end position="258"/>
    </location>
</feature>
<evidence type="ECO:0000256" key="1">
    <source>
        <dbReference type="SAM" id="Phobius"/>
    </source>
</evidence>
<dbReference type="AlphaFoldDB" id="A0A370TUC9"/>
<gene>
    <name evidence="2" type="ORF">BP5553_03466</name>
</gene>
<accession>A0A370TUC9</accession>
<comment type="caution">
    <text evidence="2">The sequence shown here is derived from an EMBL/GenBank/DDBJ whole genome shotgun (WGS) entry which is preliminary data.</text>
</comment>
<dbReference type="GO" id="GO:0004932">
    <property type="term" value="F:mating-type factor pheromone receptor activity"/>
    <property type="evidence" value="ECO:0007669"/>
    <property type="project" value="InterPro"/>
</dbReference>
<organism evidence="2 3">
    <name type="scientific">Venustampulla echinocandica</name>
    <dbReference type="NCBI Taxonomy" id="2656787"/>
    <lineage>
        <taxon>Eukaryota</taxon>
        <taxon>Fungi</taxon>
        <taxon>Dikarya</taxon>
        <taxon>Ascomycota</taxon>
        <taxon>Pezizomycotina</taxon>
        <taxon>Leotiomycetes</taxon>
        <taxon>Helotiales</taxon>
        <taxon>Pleuroascaceae</taxon>
        <taxon>Venustampulla</taxon>
    </lineage>
</organism>
<feature type="transmembrane region" description="Helical" evidence="1">
    <location>
        <begin position="121"/>
        <end position="142"/>
    </location>
</feature>
<dbReference type="GO" id="GO:0038038">
    <property type="term" value="C:G protein-coupled receptor homodimeric complex"/>
    <property type="evidence" value="ECO:0007669"/>
    <property type="project" value="TreeGrafter"/>
</dbReference>
<dbReference type="Proteomes" id="UP000254866">
    <property type="component" value="Unassembled WGS sequence"/>
</dbReference>
<dbReference type="PRINTS" id="PR00250">
    <property type="entry name" value="GPCRSTE2"/>
</dbReference>
<dbReference type="OrthoDB" id="5402633at2759"/>
<evidence type="ECO:0000313" key="3">
    <source>
        <dbReference type="Proteomes" id="UP000254866"/>
    </source>
</evidence>
<keyword evidence="1" id="KW-0472">Membrane</keyword>
<keyword evidence="1" id="KW-0812">Transmembrane</keyword>
<dbReference type="GO" id="GO:0000750">
    <property type="term" value="P:pheromone-dependent signal transduction involved in conjugation with cellular fusion"/>
    <property type="evidence" value="ECO:0007669"/>
    <property type="project" value="TreeGrafter"/>
</dbReference>
<dbReference type="Gene3D" id="1.10.287.920">
    <property type="entry name" value="Pheromone alpha factor receptor"/>
    <property type="match status" value="1"/>
</dbReference>
<evidence type="ECO:0008006" key="4">
    <source>
        <dbReference type="Google" id="ProtNLM"/>
    </source>
</evidence>
<dbReference type="GeneID" id="43596315"/>
<evidence type="ECO:0000313" key="2">
    <source>
        <dbReference type="EMBL" id="RDL39126.1"/>
    </source>
</evidence>
<dbReference type="PANTHER" id="PTHR28009">
    <property type="entry name" value="PHEROMONE ALPHA FACTOR RECEPTOR"/>
    <property type="match status" value="1"/>
</dbReference>
<dbReference type="STRING" id="2656787.A0A370TUC9"/>
<feature type="transmembrane region" description="Helical" evidence="1">
    <location>
        <begin position="207"/>
        <end position="226"/>
    </location>
</feature>
<keyword evidence="1" id="KW-1133">Transmembrane helix</keyword>
<dbReference type="PANTHER" id="PTHR28009:SF1">
    <property type="entry name" value="PHEROMONE ALPHA FACTOR RECEPTOR"/>
    <property type="match status" value="1"/>
</dbReference>
<dbReference type="EMBL" id="NPIC01000002">
    <property type="protein sequence ID" value="RDL39126.1"/>
    <property type="molecule type" value="Genomic_DNA"/>
</dbReference>